<protein>
    <submittedName>
        <fullName evidence="1">Uncharacterized protein</fullName>
    </submittedName>
</protein>
<proteinExistence type="predicted"/>
<reference evidence="1" key="1">
    <citation type="journal article" date="2015" name="Nature">
        <title>Complex archaea that bridge the gap between prokaryotes and eukaryotes.</title>
        <authorList>
            <person name="Spang A."/>
            <person name="Saw J.H."/>
            <person name="Jorgensen S.L."/>
            <person name="Zaremba-Niedzwiedzka K."/>
            <person name="Martijn J."/>
            <person name="Lind A.E."/>
            <person name="van Eijk R."/>
            <person name="Schleper C."/>
            <person name="Guy L."/>
            <person name="Ettema T.J."/>
        </authorList>
    </citation>
    <scope>NUCLEOTIDE SEQUENCE</scope>
</reference>
<name>A0A0F9GJW4_9ZZZZ</name>
<organism evidence="1">
    <name type="scientific">marine sediment metagenome</name>
    <dbReference type="NCBI Taxonomy" id="412755"/>
    <lineage>
        <taxon>unclassified sequences</taxon>
        <taxon>metagenomes</taxon>
        <taxon>ecological metagenomes</taxon>
    </lineage>
</organism>
<accession>A0A0F9GJW4</accession>
<comment type="caution">
    <text evidence="1">The sequence shown here is derived from an EMBL/GenBank/DDBJ whole genome shotgun (WGS) entry which is preliminary data.</text>
</comment>
<dbReference type="EMBL" id="LAZR01017753">
    <property type="protein sequence ID" value="KKL99108.1"/>
    <property type="molecule type" value="Genomic_DNA"/>
</dbReference>
<evidence type="ECO:0000313" key="1">
    <source>
        <dbReference type="EMBL" id="KKL99108.1"/>
    </source>
</evidence>
<dbReference type="AlphaFoldDB" id="A0A0F9GJW4"/>
<sequence>MKLALTLGNSTARELSDWMYPMPDVAPPKGIFRKRCPVCGGRVHGQVIEEYFDCQIHDGFGDHWRLFEYKCTGCPYVYRERH</sequence>
<gene>
    <name evidence="1" type="ORF">LCGC14_1817710</name>
</gene>